<evidence type="ECO:0000256" key="7">
    <source>
        <dbReference type="ARBA" id="ARBA00023192"/>
    </source>
</evidence>
<evidence type="ECO:0000256" key="6">
    <source>
        <dbReference type="ARBA" id="ARBA00022679"/>
    </source>
</evidence>
<dbReference type="GO" id="GO:0009001">
    <property type="term" value="F:serine O-acetyltransferase activity"/>
    <property type="evidence" value="ECO:0007669"/>
    <property type="project" value="UniProtKB-EC"/>
</dbReference>
<keyword evidence="5" id="KW-0028">Amino-acid biosynthesis</keyword>
<dbReference type="Proteomes" id="UP000178724">
    <property type="component" value="Unassembled WGS sequence"/>
</dbReference>
<dbReference type="GO" id="GO:0006535">
    <property type="term" value="P:cysteine biosynthetic process from serine"/>
    <property type="evidence" value="ECO:0007669"/>
    <property type="project" value="InterPro"/>
</dbReference>
<proteinExistence type="inferred from homology"/>
<dbReference type="InterPro" id="IPR011004">
    <property type="entry name" value="Trimer_LpxA-like_sf"/>
</dbReference>
<comment type="caution">
    <text evidence="11">The sequence shown here is derived from an EMBL/GenBank/DDBJ whole genome shotgun (WGS) entry which is preliminary data.</text>
</comment>
<dbReference type="NCBIfam" id="TIGR01172">
    <property type="entry name" value="cysE"/>
    <property type="match status" value="1"/>
</dbReference>
<name>A0A1F4Q0K8_UNCSA</name>
<dbReference type="AlphaFoldDB" id="A0A1F4Q0K8"/>
<dbReference type="Gene3D" id="2.160.10.10">
    <property type="entry name" value="Hexapeptide repeat proteins"/>
    <property type="match status" value="1"/>
</dbReference>
<keyword evidence="8 10" id="KW-0012">Acyltransferase</keyword>
<evidence type="ECO:0000256" key="1">
    <source>
        <dbReference type="ARBA" id="ARBA00004876"/>
    </source>
</evidence>
<dbReference type="CDD" id="cd03354">
    <property type="entry name" value="LbH_SAT"/>
    <property type="match status" value="1"/>
</dbReference>
<dbReference type="Pfam" id="PF00132">
    <property type="entry name" value="Hexapep"/>
    <property type="match status" value="1"/>
</dbReference>
<dbReference type="InterPro" id="IPR053376">
    <property type="entry name" value="Serine_acetyltransferase"/>
</dbReference>
<dbReference type="SUPFAM" id="SSF51161">
    <property type="entry name" value="Trimeric LpxA-like enzymes"/>
    <property type="match status" value="1"/>
</dbReference>
<dbReference type="NCBIfam" id="NF041874">
    <property type="entry name" value="EPS_EpsC"/>
    <property type="match status" value="1"/>
</dbReference>
<evidence type="ECO:0000313" key="11">
    <source>
        <dbReference type="EMBL" id="OGB89400.1"/>
    </source>
</evidence>
<evidence type="ECO:0000256" key="9">
    <source>
        <dbReference type="ARBA" id="ARBA00049486"/>
    </source>
</evidence>
<organism evidence="11 12">
    <name type="scientific">candidate division WOR-1 bacterium RIFCSPHIGHO2_01_FULL_53_15</name>
    <dbReference type="NCBI Taxonomy" id="1802564"/>
    <lineage>
        <taxon>Bacteria</taxon>
        <taxon>Bacillati</taxon>
        <taxon>Saganbacteria</taxon>
    </lineage>
</organism>
<evidence type="ECO:0000256" key="8">
    <source>
        <dbReference type="ARBA" id="ARBA00023315"/>
    </source>
</evidence>
<dbReference type="Gene3D" id="1.10.3130.10">
    <property type="entry name" value="serine acetyltransferase, domain 1"/>
    <property type="match status" value="1"/>
</dbReference>
<dbReference type="InterPro" id="IPR005881">
    <property type="entry name" value="Ser_O-AcTrfase"/>
</dbReference>
<comment type="similarity">
    <text evidence="2 10">Belongs to the transferase hexapeptide repeat family.</text>
</comment>
<reference evidence="11 12" key="1">
    <citation type="journal article" date="2016" name="Nat. Commun.">
        <title>Thousands of microbial genomes shed light on interconnected biogeochemical processes in an aquifer system.</title>
        <authorList>
            <person name="Anantharaman K."/>
            <person name="Brown C.T."/>
            <person name="Hug L.A."/>
            <person name="Sharon I."/>
            <person name="Castelle C.J."/>
            <person name="Probst A.J."/>
            <person name="Thomas B.C."/>
            <person name="Singh A."/>
            <person name="Wilkins M.J."/>
            <person name="Karaoz U."/>
            <person name="Brodie E.L."/>
            <person name="Williams K.H."/>
            <person name="Hubbard S.S."/>
            <person name="Banfield J.F."/>
        </authorList>
    </citation>
    <scope>NUCLEOTIDE SEQUENCE [LARGE SCALE GENOMIC DNA]</scope>
</reference>
<dbReference type="EC" id="2.3.1.30" evidence="3 10"/>
<dbReference type="InterPro" id="IPR042122">
    <property type="entry name" value="Ser_AcTrfase_N_sf"/>
</dbReference>
<gene>
    <name evidence="11" type="ORF">A2625_07935</name>
</gene>
<accession>A0A1F4Q0K8</accession>
<dbReference type="PANTHER" id="PTHR42811">
    <property type="entry name" value="SERINE ACETYLTRANSFERASE"/>
    <property type="match status" value="1"/>
</dbReference>
<evidence type="ECO:0000256" key="3">
    <source>
        <dbReference type="ARBA" id="ARBA00013266"/>
    </source>
</evidence>
<evidence type="ECO:0000256" key="5">
    <source>
        <dbReference type="ARBA" id="ARBA00022605"/>
    </source>
</evidence>
<comment type="pathway">
    <text evidence="1">Amino-acid biosynthesis; L-cysteine biosynthesis; L-cysteine from L-serine: step 1/2.</text>
</comment>
<dbReference type="EMBL" id="METM01000026">
    <property type="protein sequence ID" value="OGB89400.1"/>
    <property type="molecule type" value="Genomic_DNA"/>
</dbReference>
<protein>
    <recommendedName>
        <fullName evidence="4 10">Serine acetyltransferase</fullName>
        <ecNumber evidence="3 10">2.3.1.30</ecNumber>
    </recommendedName>
</protein>
<evidence type="ECO:0000256" key="4">
    <source>
        <dbReference type="ARBA" id="ARBA00018522"/>
    </source>
</evidence>
<dbReference type="PIRSF" id="PIRSF000441">
    <property type="entry name" value="CysE"/>
    <property type="match status" value="1"/>
</dbReference>
<evidence type="ECO:0000313" key="12">
    <source>
        <dbReference type="Proteomes" id="UP000178724"/>
    </source>
</evidence>
<evidence type="ECO:0000256" key="2">
    <source>
        <dbReference type="ARBA" id="ARBA00007274"/>
    </source>
</evidence>
<dbReference type="InterPro" id="IPR045304">
    <property type="entry name" value="LbH_SAT"/>
</dbReference>
<comment type="catalytic activity">
    <reaction evidence="9 10">
        <text>L-serine + acetyl-CoA = O-acetyl-L-serine + CoA</text>
        <dbReference type="Rhea" id="RHEA:24560"/>
        <dbReference type="ChEBI" id="CHEBI:33384"/>
        <dbReference type="ChEBI" id="CHEBI:57287"/>
        <dbReference type="ChEBI" id="CHEBI:57288"/>
        <dbReference type="ChEBI" id="CHEBI:58340"/>
        <dbReference type="EC" id="2.3.1.30"/>
    </reaction>
</comment>
<dbReference type="FunFam" id="2.160.10.10:FF:000007">
    <property type="entry name" value="Serine acetyltransferase"/>
    <property type="match status" value="1"/>
</dbReference>
<dbReference type="GO" id="GO:0005737">
    <property type="term" value="C:cytoplasm"/>
    <property type="evidence" value="ECO:0007669"/>
    <property type="project" value="InterPro"/>
</dbReference>
<evidence type="ECO:0000256" key="10">
    <source>
        <dbReference type="PIRNR" id="PIRNR000441"/>
    </source>
</evidence>
<keyword evidence="6 10" id="KW-0808">Transferase</keyword>
<sequence>MIEDIKAIFDRDPAAANIFEVLLYQGLWAIWIHRAAHLLYKLRIPFIPRLISQVMRLLTLIEIHPGATIGRRLFIDHGCGVVIGETSIIGHDVTIFQGVTLGGTGKAKGKRHPTIGDRVVIGAEAIILGDIAIGDGATIGAGSVVIRSAPAGSTVVGNPARVLPAA</sequence>
<keyword evidence="7" id="KW-0198">Cysteine biosynthesis</keyword>
<dbReference type="InterPro" id="IPR001451">
    <property type="entry name" value="Hexapep"/>
</dbReference>